<evidence type="ECO:0000313" key="3">
    <source>
        <dbReference type="Proteomes" id="UP000799428"/>
    </source>
</evidence>
<gene>
    <name evidence="2" type="ORF">K504DRAFT_268638</name>
</gene>
<evidence type="ECO:0000256" key="1">
    <source>
        <dbReference type="SAM" id="Phobius"/>
    </source>
</evidence>
<accession>A0A6G1K8P1</accession>
<sequence length="194" mass="22064">MHHIIQVIVFFWLILLFVVLVSIPVAKTELSSGDGKSSCSLFQCFFSGRALSYCMSPSLTADESVYCIYETRALCLQDIKFDALLQIAKREEKLLHRGCAEPSRGRGKKENRGRKEGGIGHVCFSIARSKTERFPDEESQDDVAAVQCRQKILICECWALERVTDPRMLNAGCLPLWHRKRSSEAHVLRKPYHC</sequence>
<dbReference type="AlphaFoldDB" id="A0A6G1K8P1"/>
<name>A0A6G1K8P1_9PLEO</name>
<dbReference type="EMBL" id="MU005770">
    <property type="protein sequence ID" value="KAF2709184.1"/>
    <property type="molecule type" value="Genomic_DNA"/>
</dbReference>
<keyword evidence="1" id="KW-0812">Transmembrane</keyword>
<proteinExistence type="predicted"/>
<keyword evidence="1" id="KW-0472">Membrane</keyword>
<reference evidence="2" key="1">
    <citation type="journal article" date="2020" name="Stud. Mycol.">
        <title>101 Dothideomycetes genomes: a test case for predicting lifestyles and emergence of pathogens.</title>
        <authorList>
            <person name="Haridas S."/>
            <person name="Albert R."/>
            <person name="Binder M."/>
            <person name="Bloem J."/>
            <person name="Labutti K."/>
            <person name="Salamov A."/>
            <person name="Andreopoulos B."/>
            <person name="Baker S."/>
            <person name="Barry K."/>
            <person name="Bills G."/>
            <person name="Bluhm B."/>
            <person name="Cannon C."/>
            <person name="Castanera R."/>
            <person name="Culley D."/>
            <person name="Daum C."/>
            <person name="Ezra D."/>
            <person name="Gonzalez J."/>
            <person name="Henrissat B."/>
            <person name="Kuo A."/>
            <person name="Liang C."/>
            <person name="Lipzen A."/>
            <person name="Lutzoni F."/>
            <person name="Magnuson J."/>
            <person name="Mondo S."/>
            <person name="Nolan M."/>
            <person name="Ohm R."/>
            <person name="Pangilinan J."/>
            <person name="Park H.-J."/>
            <person name="Ramirez L."/>
            <person name="Alfaro M."/>
            <person name="Sun H."/>
            <person name="Tritt A."/>
            <person name="Yoshinaga Y."/>
            <person name="Zwiers L.-H."/>
            <person name="Turgeon B."/>
            <person name="Goodwin S."/>
            <person name="Spatafora J."/>
            <person name="Crous P."/>
            <person name="Grigoriev I."/>
        </authorList>
    </citation>
    <scope>NUCLEOTIDE SEQUENCE</scope>
    <source>
        <strain evidence="2">CBS 279.74</strain>
    </source>
</reference>
<dbReference type="Proteomes" id="UP000799428">
    <property type="component" value="Unassembled WGS sequence"/>
</dbReference>
<keyword evidence="1" id="KW-1133">Transmembrane helix</keyword>
<feature type="transmembrane region" description="Helical" evidence="1">
    <location>
        <begin position="7"/>
        <end position="26"/>
    </location>
</feature>
<evidence type="ECO:0000313" key="2">
    <source>
        <dbReference type="EMBL" id="KAF2709184.1"/>
    </source>
</evidence>
<organism evidence="2 3">
    <name type="scientific">Pleomassaria siparia CBS 279.74</name>
    <dbReference type="NCBI Taxonomy" id="1314801"/>
    <lineage>
        <taxon>Eukaryota</taxon>
        <taxon>Fungi</taxon>
        <taxon>Dikarya</taxon>
        <taxon>Ascomycota</taxon>
        <taxon>Pezizomycotina</taxon>
        <taxon>Dothideomycetes</taxon>
        <taxon>Pleosporomycetidae</taxon>
        <taxon>Pleosporales</taxon>
        <taxon>Pleomassariaceae</taxon>
        <taxon>Pleomassaria</taxon>
    </lineage>
</organism>
<keyword evidence="3" id="KW-1185">Reference proteome</keyword>
<protein>
    <submittedName>
        <fullName evidence="2">Uncharacterized protein</fullName>
    </submittedName>
</protein>